<dbReference type="Proteomes" id="UP000781932">
    <property type="component" value="Unassembled WGS sequence"/>
</dbReference>
<proteinExistence type="predicted"/>
<keyword evidence="4" id="KW-1185">Reference proteome</keyword>
<dbReference type="Pfam" id="PF04082">
    <property type="entry name" value="Fungal_trans"/>
    <property type="match status" value="1"/>
</dbReference>
<dbReference type="EMBL" id="JAATWM020000015">
    <property type="protein sequence ID" value="KAF9877165.1"/>
    <property type="molecule type" value="Genomic_DNA"/>
</dbReference>
<dbReference type="PANTHER" id="PTHR47425:SF2">
    <property type="entry name" value="FARB-RELATED"/>
    <property type="match status" value="1"/>
</dbReference>
<accession>A0A9P6IEE9</accession>
<dbReference type="GO" id="GO:0006351">
    <property type="term" value="P:DNA-templated transcription"/>
    <property type="evidence" value="ECO:0007669"/>
    <property type="project" value="InterPro"/>
</dbReference>
<dbReference type="AlphaFoldDB" id="A0A9P6IEE9"/>
<dbReference type="GO" id="GO:0008270">
    <property type="term" value="F:zinc ion binding"/>
    <property type="evidence" value="ECO:0007669"/>
    <property type="project" value="InterPro"/>
</dbReference>
<dbReference type="GO" id="GO:0003677">
    <property type="term" value="F:DNA binding"/>
    <property type="evidence" value="ECO:0007669"/>
    <property type="project" value="InterPro"/>
</dbReference>
<gene>
    <name evidence="3" type="ORF">CkaCkLH20_05431</name>
</gene>
<reference evidence="3" key="1">
    <citation type="submission" date="2020-03" db="EMBL/GenBank/DDBJ databases">
        <authorList>
            <person name="He L."/>
        </authorList>
    </citation>
    <scope>NUCLEOTIDE SEQUENCE</scope>
    <source>
        <strain evidence="3">CkLH20</strain>
    </source>
</reference>
<keyword evidence="1" id="KW-0539">Nucleus</keyword>
<protein>
    <recommendedName>
        <fullName evidence="2">Xylanolytic transcriptional activator regulatory domain-containing protein</fullName>
    </recommendedName>
</protein>
<evidence type="ECO:0000313" key="3">
    <source>
        <dbReference type="EMBL" id="KAF9877165.1"/>
    </source>
</evidence>
<comment type="caution">
    <text evidence="3">The sequence shown here is derived from an EMBL/GenBank/DDBJ whole genome shotgun (WGS) entry which is preliminary data.</text>
</comment>
<evidence type="ECO:0000259" key="2">
    <source>
        <dbReference type="Pfam" id="PF04082"/>
    </source>
</evidence>
<organism evidence="3 4">
    <name type="scientific">Colletotrichum karsti</name>
    <dbReference type="NCBI Taxonomy" id="1095194"/>
    <lineage>
        <taxon>Eukaryota</taxon>
        <taxon>Fungi</taxon>
        <taxon>Dikarya</taxon>
        <taxon>Ascomycota</taxon>
        <taxon>Pezizomycotina</taxon>
        <taxon>Sordariomycetes</taxon>
        <taxon>Hypocreomycetidae</taxon>
        <taxon>Glomerellales</taxon>
        <taxon>Glomerellaceae</taxon>
        <taxon>Colletotrichum</taxon>
        <taxon>Colletotrichum boninense species complex</taxon>
    </lineage>
</organism>
<reference evidence="3" key="2">
    <citation type="submission" date="2020-11" db="EMBL/GenBank/DDBJ databases">
        <title>Whole genome sequencing of Colletotrichum sp.</title>
        <authorList>
            <person name="Li H."/>
        </authorList>
    </citation>
    <scope>NUCLEOTIDE SEQUENCE</scope>
    <source>
        <strain evidence="3">CkLH20</strain>
    </source>
</reference>
<dbReference type="CDD" id="cd12148">
    <property type="entry name" value="fungal_TF_MHR"/>
    <property type="match status" value="1"/>
</dbReference>
<feature type="domain" description="Xylanolytic transcriptional activator regulatory" evidence="2">
    <location>
        <begin position="3"/>
        <end position="161"/>
    </location>
</feature>
<dbReference type="InterPro" id="IPR052761">
    <property type="entry name" value="Fungal_Detox/Toxin_TFs"/>
</dbReference>
<dbReference type="GeneID" id="62161224"/>
<dbReference type="RefSeq" id="XP_038746626.1">
    <property type="nucleotide sequence ID" value="XM_038888150.1"/>
</dbReference>
<evidence type="ECO:0000256" key="1">
    <source>
        <dbReference type="ARBA" id="ARBA00023242"/>
    </source>
</evidence>
<evidence type="ECO:0000313" key="4">
    <source>
        <dbReference type="Proteomes" id="UP000781932"/>
    </source>
</evidence>
<dbReference type="PANTHER" id="PTHR47425">
    <property type="entry name" value="FARB-RELATED"/>
    <property type="match status" value="1"/>
</dbReference>
<sequence length="336" mass="37580">MLSESDFWDGYFGLGTGEEKKISLLLFQGMLLASCKFVAPETISMLGYDGIQNAKDSFYRKAKLLYDLGAETSPVAKAQAALLLTFNTTGPEFHESTWLAKAIDNARVAKADALSKAYEASRTTVDGDESLRRLWWCCFIRDRFIALASKQKPSIGPAEFIAQQYVEAGSSLLCAEINRTRVYSHGTRERLVRVVDDTVRLCVAMTDTLTLAFTSLSPQSSEAACEEQYLKAGQALSKWFAESRSTLPAVSSSGAFAKEEDPVVLYTNVMLVNYFWTRIVLCQCQLDYITTSQQKNEDRIQIAWKRDMEKEMRSSATAIAACLARLNRLESPRSRH</sequence>
<dbReference type="InterPro" id="IPR007219">
    <property type="entry name" value="XnlR_reg_dom"/>
</dbReference>
<name>A0A9P6IEE9_9PEZI</name>
<dbReference type="OrthoDB" id="5041285at2759"/>